<dbReference type="Gene3D" id="3.40.30.10">
    <property type="entry name" value="Glutaredoxin"/>
    <property type="match status" value="3"/>
</dbReference>
<evidence type="ECO:0000256" key="2">
    <source>
        <dbReference type="ARBA" id="ARBA00023004"/>
    </source>
</evidence>
<feature type="domain" description="Glutaredoxin" evidence="4">
    <location>
        <begin position="137"/>
        <end position="198"/>
    </location>
</feature>
<dbReference type="GO" id="GO:0006879">
    <property type="term" value="P:intracellular iron ion homeostasis"/>
    <property type="evidence" value="ECO:0007669"/>
    <property type="project" value="TreeGrafter"/>
</dbReference>
<keyword evidence="1" id="KW-0479">Metal-binding</keyword>
<organism evidence="5 6">
    <name type="scientific">Blepharisma stoltei</name>
    <dbReference type="NCBI Taxonomy" id="1481888"/>
    <lineage>
        <taxon>Eukaryota</taxon>
        <taxon>Sar</taxon>
        <taxon>Alveolata</taxon>
        <taxon>Ciliophora</taxon>
        <taxon>Postciliodesmatophora</taxon>
        <taxon>Heterotrichea</taxon>
        <taxon>Heterotrichida</taxon>
        <taxon>Blepharismidae</taxon>
        <taxon>Blepharisma</taxon>
    </lineage>
</organism>
<dbReference type="Pfam" id="PF00462">
    <property type="entry name" value="Glutaredoxin"/>
    <property type="match status" value="2"/>
</dbReference>
<proteinExistence type="predicted"/>
<evidence type="ECO:0000259" key="4">
    <source>
        <dbReference type="Pfam" id="PF00462"/>
    </source>
</evidence>
<dbReference type="SUPFAM" id="SSF52833">
    <property type="entry name" value="Thioredoxin-like"/>
    <property type="match status" value="3"/>
</dbReference>
<evidence type="ECO:0000313" key="6">
    <source>
        <dbReference type="Proteomes" id="UP001162131"/>
    </source>
</evidence>
<evidence type="ECO:0000256" key="1">
    <source>
        <dbReference type="ARBA" id="ARBA00022723"/>
    </source>
</evidence>
<feature type="domain" description="Glutaredoxin" evidence="4">
    <location>
        <begin position="234"/>
        <end position="298"/>
    </location>
</feature>
<dbReference type="InterPro" id="IPR002109">
    <property type="entry name" value="Glutaredoxin"/>
</dbReference>
<dbReference type="EMBL" id="CAJZBQ010000036">
    <property type="protein sequence ID" value="CAG9324470.1"/>
    <property type="molecule type" value="Genomic_DNA"/>
</dbReference>
<comment type="caution">
    <text evidence="5">The sequence shown here is derived from an EMBL/GenBank/DDBJ whole genome shotgun (WGS) entry which is preliminary data.</text>
</comment>
<name>A0AAU9JLW6_9CILI</name>
<dbReference type="GO" id="GO:0046872">
    <property type="term" value="F:metal ion binding"/>
    <property type="evidence" value="ECO:0007669"/>
    <property type="project" value="UniProtKB-KW"/>
</dbReference>
<dbReference type="GO" id="GO:0005634">
    <property type="term" value="C:nucleus"/>
    <property type="evidence" value="ECO:0007669"/>
    <property type="project" value="TreeGrafter"/>
</dbReference>
<dbReference type="GO" id="GO:0051536">
    <property type="term" value="F:iron-sulfur cluster binding"/>
    <property type="evidence" value="ECO:0007669"/>
    <property type="project" value="UniProtKB-KW"/>
</dbReference>
<dbReference type="InterPro" id="IPR004480">
    <property type="entry name" value="Monothiol_GRX-rel"/>
</dbReference>
<evidence type="ECO:0000313" key="5">
    <source>
        <dbReference type="EMBL" id="CAG9324470.1"/>
    </source>
</evidence>
<gene>
    <name evidence="5" type="ORF">BSTOLATCC_MIC36260</name>
</gene>
<sequence>MSLIWQEFPADFYKVIREKSFTNVVTLCFVSPAIEACQNVLHCFEELIKIHSSLIVSIVDVDNPAMNEVKELYQVQRVPTIAGIVGFKLLERLESADIPVIVSKIMDWCENHNKLIEQVKEENFAKIREILQKPGMTIFIKGTPQQPRCKFTRKLLELIKGYEFSHFDILSDDSIREYLKIYSKWPTYPQVYVNGEFIGGVDIVESLTKTGEFINSSGQNINDRLKRLASIDKIVLFMKGVPENPFCGFSEAMVQLLAKYDVKYTSFDIFSDPSVREGLKVFSNWPTYPQLYIDGNLIGGIDIARQMDESGELEPILKAN</sequence>
<dbReference type="AlphaFoldDB" id="A0AAU9JLW6"/>
<evidence type="ECO:0000256" key="3">
    <source>
        <dbReference type="ARBA" id="ARBA00023014"/>
    </source>
</evidence>
<protein>
    <recommendedName>
        <fullName evidence="4">Glutaredoxin domain-containing protein</fullName>
    </recommendedName>
</protein>
<accession>A0AAU9JLW6</accession>
<reference evidence="5" key="1">
    <citation type="submission" date="2021-09" db="EMBL/GenBank/DDBJ databases">
        <authorList>
            <consortium name="AG Swart"/>
            <person name="Singh M."/>
            <person name="Singh A."/>
            <person name="Seah K."/>
            <person name="Emmerich C."/>
        </authorList>
    </citation>
    <scope>NUCLEOTIDE SEQUENCE</scope>
    <source>
        <strain evidence="5">ATCC30299</strain>
    </source>
</reference>
<dbReference type="PANTHER" id="PTHR10293">
    <property type="entry name" value="GLUTAREDOXIN FAMILY MEMBER"/>
    <property type="match status" value="1"/>
</dbReference>
<keyword evidence="6" id="KW-1185">Reference proteome</keyword>
<keyword evidence="3" id="KW-0411">Iron-sulfur</keyword>
<dbReference type="CDD" id="cd03028">
    <property type="entry name" value="GRX_PICOT_like"/>
    <property type="match status" value="1"/>
</dbReference>
<dbReference type="PANTHER" id="PTHR10293:SF73">
    <property type="entry name" value="GLUTAREDOXIN-3"/>
    <property type="match status" value="1"/>
</dbReference>
<dbReference type="GO" id="GO:0005829">
    <property type="term" value="C:cytosol"/>
    <property type="evidence" value="ECO:0007669"/>
    <property type="project" value="TreeGrafter"/>
</dbReference>
<dbReference type="InterPro" id="IPR033658">
    <property type="entry name" value="GRX_PICOT-like"/>
</dbReference>
<keyword evidence="2" id="KW-0408">Iron</keyword>
<dbReference type="PROSITE" id="PS51354">
    <property type="entry name" value="GLUTAREDOXIN_2"/>
    <property type="match status" value="2"/>
</dbReference>
<dbReference type="Proteomes" id="UP001162131">
    <property type="component" value="Unassembled WGS sequence"/>
</dbReference>
<dbReference type="InterPro" id="IPR036249">
    <property type="entry name" value="Thioredoxin-like_sf"/>
</dbReference>